<feature type="domain" description="DNA/RNA-binding" evidence="2">
    <location>
        <begin position="256"/>
        <end position="465"/>
    </location>
</feature>
<dbReference type="Proteomes" id="UP000187283">
    <property type="component" value="Unassembled WGS sequence"/>
</dbReference>
<dbReference type="InterPro" id="IPR011990">
    <property type="entry name" value="TPR-like_helical_dom_sf"/>
</dbReference>
<feature type="compositionally biased region" description="Polar residues" evidence="1">
    <location>
        <begin position="648"/>
        <end position="658"/>
    </location>
</feature>
<feature type="compositionally biased region" description="Low complexity" evidence="1">
    <location>
        <begin position="14"/>
        <end position="38"/>
    </location>
</feature>
<reference evidence="3 4" key="1">
    <citation type="submission" date="2017-01" db="EMBL/GenBank/DDBJ databases">
        <authorList>
            <person name="Mah S.A."/>
            <person name="Swanson W.J."/>
            <person name="Moy G.W."/>
            <person name="Vacquier V.D."/>
        </authorList>
    </citation>
    <scope>NUCLEOTIDE SEQUENCE [LARGE SCALE GENOMIC DNA]</scope>
    <source>
        <strain evidence="3 4">GSMNP</strain>
    </source>
</reference>
<dbReference type="SUPFAM" id="SSF48452">
    <property type="entry name" value="TPR-like"/>
    <property type="match status" value="1"/>
</dbReference>
<organism evidence="3 4">
    <name type="scientific">Smittium culicis</name>
    <dbReference type="NCBI Taxonomy" id="133412"/>
    <lineage>
        <taxon>Eukaryota</taxon>
        <taxon>Fungi</taxon>
        <taxon>Fungi incertae sedis</taxon>
        <taxon>Zoopagomycota</taxon>
        <taxon>Kickxellomycotina</taxon>
        <taxon>Harpellomycetes</taxon>
        <taxon>Harpellales</taxon>
        <taxon>Legeriomycetaceae</taxon>
        <taxon>Smittium</taxon>
    </lineage>
</organism>
<dbReference type="AlphaFoldDB" id="A0A1R1XI65"/>
<dbReference type="InterPro" id="IPR018834">
    <property type="entry name" value="DNA/RNA-bd_Est1-type"/>
</dbReference>
<dbReference type="GO" id="GO:0000184">
    <property type="term" value="P:nuclear-transcribed mRNA catabolic process, nonsense-mediated decay"/>
    <property type="evidence" value="ECO:0007669"/>
    <property type="project" value="TreeGrafter"/>
</dbReference>
<dbReference type="OrthoDB" id="69928at2759"/>
<evidence type="ECO:0000259" key="2">
    <source>
        <dbReference type="Pfam" id="PF10373"/>
    </source>
</evidence>
<dbReference type="PANTHER" id="PTHR15696:SF0">
    <property type="entry name" value="TELOMERASE-BINDING PROTEIN EST1A"/>
    <property type="match status" value="1"/>
</dbReference>
<dbReference type="STRING" id="133412.A0A1R1XI65"/>
<evidence type="ECO:0000256" key="1">
    <source>
        <dbReference type="SAM" id="MobiDB-lite"/>
    </source>
</evidence>
<feature type="region of interest" description="Disordered" evidence="1">
    <location>
        <begin position="627"/>
        <end position="696"/>
    </location>
</feature>
<feature type="region of interest" description="Disordered" evidence="1">
    <location>
        <begin position="330"/>
        <end position="353"/>
    </location>
</feature>
<evidence type="ECO:0000313" key="4">
    <source>
        <dbReference type="Proteomes" id="UP000187283"/>
    </source>
</evidence>
<feature type="compositionally biased region" description="Polar residues" evidence="1">
    <location>
        <begin position="686"/>
        <end position="696"/>
    </location>
</feature>
<evidence type="ECO:0000313" key="3">
    <source>
        <dbReference type="EMBL" id="OMJ14273.1"/>
    </source>
</evidence>
<dbReference type="Gene3D" id="1.25.40.10">
    <property type="entry name" value="Tetratricopeptide repeat domain"/>
    <property type="match status" value="1"/>
</dbReference>
<feature type="compositionally biased region" description="Low complexity" evidence="1">
    <location>
        <begin position="662"/>
        <end position="685"/>
    </location>
</feature>
<dbReference type="Pfam" id="PF10373">
    <property type="entry name" value="EST1_DNA_bind"/>
    <property type="match status" value="1"/>
</dbReference>
<keyword evidence="4" id="KW-1185">Reference proteome</keyword>
<sequence>MINNIQYNDKLNGPSPNNQNNHHTTPNDHTSSTNSPTSDAHNYEDICTNLNRKAKSKESEFELLVSNLDTYNIRASKLLRNELAQIYSEIITLSPEFCSKNNVTQRLWRYYVYIEFSKARKNLELTYRQNNPDAIDEIKYKLHMFLQTSTGFYLELLLRLKLLAFDFKNTHIPIDLDSSISYFDLNKYLEFPQKSQLINLIQSIMFNIGDLYRYMAMYCDLDIHISPLIDKDIPHTSKNSYLIAEYSLHSVCWITSRKYYENSIIINPSVGLPYNQLGVIYGTSNNVLQSVYYYLRALTCNSPFITAKGNLYTQLNTFIKYYNNRQSNLNPKTVSLKNNTSLPPNQPKSDLQNSNLENPLISFTQEYISLILTILKDKSSPENLLYLSNSWPTLLENAIKSLLLSPIEITLISVSVFSIVSIKLNEYISIISHKDANNNPESIDINGKFDSLSFIYLSTLLALFKSLNITKIDSKFLNSNSLESILNNIQINPSQPESISTLSPIPSLMIGTYTLVSLISFISSKVPSKLISISQIAIKIGLVNELISSSSDELHNINFELTNSISLDLYYRFGALSLDGWTVFNSSSFGFIPQLDDYSFSNTQTLNYSLINCLDSVTCFFDAAKAPDSKPELQPQLKSLKQDKSRNYSKLPSNSNYSDAAKNNTPNRNNKPKSNFNNKSSSTVKTQSPIQASKSSQKVSNLYLTNQNKVYHIKSLGFISKTCRYICQLLEINIEPKSSHSSPKLYLNSLSPELFSNDRLKNFEDNGSSYSANSAILQPRRDFSTDRHRQVPGAGAISSVNSRDVSDQFQPHIGLSNSELSDDEDEVIVFTAKKKPFY</sequence>
<protein>
    <submittedName>
        <fullName evidence="3">Protein SMG7</fullName>
    </submittedName>
</protein>
<dbReference type="PANTHER" id="PTHR15696">
    <property type="entry name" value="SMG-7 SUPPRESSOR WITH MORPHOLOGICAL EFFECT ON GENITALIA PROTEIN 7"/>
    <property type="match status" value="1"/>
</dbReference>
<dbReference type="GO" id="GO:0042162">
    <property type="term" value="F:telomeric DNA binding"/>
    <property type="evidence" value="ECO:0007669"/>
    <property type="project" value="TreeGrafter"/>
</dbReference>
<accession>A0A1R1XI65</accession>
<name>A0A1R1XI65_9FUNG</name>
<dbReference type="InterPro" id="IPR045153">
    <property type="entry name" value="Est1/Ebs1-like"/>
</dbReference>
<proteinExistence type="predicted"/>
<gene>
    <name evidence="3" type="ORF">AYI70_g7988</name>
</gene>
<feature type="region of interest" description="Disordered" evidence="1">
    <location>
        <begin position="1"/>
        <end position="43"/>
    </location>
</feature>
<dbReference type="EMBL" id="LSSN01003133">
    <property type="protein sequence ID" value="OMJ14273.1"/>
    <property type="molecule type" value="Genomic_DNA"/>
</dbReference>
<dbReference type="GO" id="GO:0005697">
    <property type="term" value="C:telomerase holoenzyme complex"/>
    <property type="evidence" value="ECO:0007669"/>
    <property type="project" value="TreeGrafter"/>
</dbReference>
<comment type="caution">
    <text evidence="3">The sequence shown here is derived from an EMBL/GenBank/DDBJ whole genome shotgun (WGS) entry which is preliminary data.</text>
</comment>
<dbReference type="GO" id="GO:0070034">
    <property type="term" value="F:telomerase RNA binding"/>
    <property type="evidence" value="ECO:0007669"/>
    <property type="project" value="TreeGrafter"/>
</dbReference>